<protein>
    <submittedName>
        <fullName evidence="2">Uncharacterized protein</fullName>
    </submittedName>
</protein>
<dbReference type="EMBL" id="CM015724">
    <property type="protein sequence ID" value="KAF3698010.1"/>
    <property type="molecule type" value="Genomic_DNA"/>
</dbReference>
<evidence type="ECO:0000313" key="3">
    <source>
        <dbReference type="Proteomes" id="UP000503349"/>
    </source>
</evidence>
<keyword evidence="1" id="KW-0472">Membrane</keyword>
<reference evidence="3" key="2">
    <citation type="submission" date="2019-02" db="EMBL/GenBank/DDBJ databases">
        <title>Opniocepnalus argus Var Kimnra genome.</title>
        <authorList>
            <person name="Zhou C."/>
            <person name="Xiao S."/>
        </authorList>
    </citation>
    <scope>NUCLEOTIDE SEQUENCE [LARGE SCALE GENOMIC DNA]</scope>
</reference>
<reference evidence="2 3" key="1">
    <citation type="submission" date="2019-02" db="EMBL/GenBank/DDBJ databases">
        <title>Opniocepnalus argus genome.</title>
        <authorList>
            <person name="Zhou C."/>
            <person name="Xiao S."/>
        </authorList>
    </citation>
    <scope>NUCLEOTIDE SEQUENCE [LARGE SCALE GENOMIC DNA]</scope>
    <source>
        <strain evidence="2">OARG1902GOOAL</strain>
        <tissue evidence="2">Muscle</tissue>
    </source>
</reference>
<dbReference type="Proteomes" id="UP000503349">
    <property type="component" value="Chromosome 13"/>
</dbReference>
<evidence type="ECO:0000313" key="2">
    <source>
        <dbReference type="EMBL" id="KAF3698010.1"/>
    </source>
</evidence>
<name>A0A6G1Q5U7_CHAAH</name>
<keyword evidence="1" id="KW-1133">Transmembrane helix</keyword>
<proteinExistence type="predicted"/>
<dbReference type="AlphaFoldDB" id="A0A6G1Q5U7"/>
<keyword evidence="1" id="KW-0812">Transmembrane</keyword>
<sequence>MFTSLTQTLHIRATHLHEWDDEKRGPDRGRVVLSVFVDILRLFWAIFYLF</sequence>
<organism evidence="2 3">
    <name type="scientific">Channa argus</name>
    <name type="common">Northern snakehead</name>
    <name type="synonym">Ophicephalus argus</name>
    <dbReference type="NCBI Taxonomy" id="215402"/>
    <lineage>
        <taxon>Eukaryota</taxon>
        <taxon>Metazoa</taxon>
        <taxon>Chordata</taxon>
        <taxon>Craniata</taxon>
        <taxon>Vertebrata</taxon>
        <taxon>Euteleostomi</taxon>
        <taxon>Actinopterygii</taxon>
        <taxon>Neopterygii</taxon>
        <taxon>Teleostei</taxon>
        <taxon>Neoteleostei</taxon>
        <taxon>Acanthomorphata</taxon>
        <taxon>Anabantaria</taxon>
        <taxon>Anabantiformes</taxon>
        <taxon>Channoidei</taxon>
        <taxon>Channidae</taxon>
        <taxon>Channa</taxon>
    </lineage>
</organism>
<gene>
    <name evidence="2" type="ORF">EXN66_Car013691</name>
</gene>
<evidence type="ECO:0000256" key="1">
    <source>
        <dbReference type="SAM" id="Phobius"/>
    </source>
</evidence>
<feature type="transmembrane region" description="Helical" evidence="1">
    <location>
        <begin position="31"/>
        <end position="49"/>
    </location>
</feature>
<keyword evidence="3" id="KW-1185">Reference proteome</keyword>
<accession>A0A6G1Q5U7</accession>